<dbReference type="PANTHER" id="PTHR31143:SF2">
    <property type="entry name" value="FR47-LIKE DOMAIN-CONTAINING PROTEIN-RELATED"/>
    <property type="match status" value="1"/>
</dbReference>
<dbReference type="Gene3D" id="3.40.630.30">
    <property type="match status" value="1"/>
</dbReference>
<reference evidence="2 3" key="1">
    <citation type="journal article" date="2011" name="J. Bacteriol.">
        <title>Genome sequence of Haloplasma contractile, an unusual contractile bacterium from a deep-sea anoxic brine lake.</title>
        <authorList>
            <person name="Antunes A."/>
            <person name="Alam I."/>
            <person name="El Dorry H."/>
            <person name="Siam R."/>
            <person name="Robertson A."/>
            <person name="Bajic V.B."/>
            <person name="Stingl U."/>
        </authorList>
    </citation>
    <scope>NUCLEOTIDE SEQUENCE [LARGE SCALE GENOMIC DNA]</scope>
    <source>
        <strain evidence="2 3">SSD-17B</strain>
    </source>
</reference>
<dbReference type="GO" id="GO:0046027">
    <property type="term" value="F:phospholipid:diacylglycerol acyltransferase activity"/>
    <property type="evidence" value="ECO:0007669"/>
    <property type="project" value="UniProtKB-EC"/>
</dbReference>
<keyword evidence="2" id="KW-0012">Acyltransferase</keyword>
<dbReference type="Pfam" id="PF12746">
    <property type="entry name" value="GNAT_acetyltran"/>
    <property type="match status" value="1"/>
</dbReference>
<evidence type="ECO:0000259" key="1">
    <source>
        <dbReference type="PROSITE" id="PS51186"/>
    </source>
</evidence>
<dbReference type="Proteomes" id="UP000005707">
    <property type="component" value="Unassembled WGS sequence"/>
</dbReference>
<dbReference type="eggNOG" id="COG1670">
    <property type="taxonomic scope" value="Bacteria"/>
</dbReference>
<dbReference type="OrthoDB" id="7054616at2"/>
<dbReference type="PANTHER" id="PTHR31143">
    <property type="match status" value="1"/>
</dbReference>
<dbReference type="InterPro" id="IPR016181">
    <property type="entry name" value="Acyl_CoA_acyltransferase"/>
</dbReference>
<evidence type="ECO:0000313" key="3">
    <source>
        <dbReference type="Proteomes" id="UP000005707"/>
    </source>
</evidence>
<proteinExistence type="predicted"/>
<dbReference type="EC" id="2.3.1.158" evidence="2"/>
<dbReference type="PROSITE" id="PS51186">
    <property type="entry name" value="GNAT"/>
    <property type="match status" value="1"/>
</dbReference>
<dbReference type="InterPro" id="IPR027365">
    <property type="entry name" value="GNAT_acetyltra_YdfB-like"/>
</dbReference>
<dbReference type="InterPro" id="IPR000182">
    <property type="entry name" value="GNAT_dom"/>
</dbReference>
<evidence type="ECO:0000313" key="2">
    <source>
        <dbReference type="EMBL" id="ERJ12884.1"/>
    </source>
</evidence>
<dbReference type="Gene3D" id="3.40.630.110">
    <property type="entry name" value="GNAT acetyltransferase-like"/>
    <property type="match status" value="1"/>
</dbReference>
<gene>
    <name evidence="2" type="ORF">HLPCO_001224</name>
</gene>
<dbReference type="InterPro" id="IPR042573">
    <property type="entry name" value="GNAT_acetyltra_N"/>
</dbReference>
<keyword evidence="3" id="KW-1185">Reference proteome</keyword>
<dbReference type="AlphaFoldDB" id="F7PVF1"/>
<accession>F7PVF1</accession>
<protein>
    <submittedName>
        <fullName evidence="2">Phospholipiddiacylglycerol acyltransferase protein</fullName>
        <ecNumber evidence="2">2.3.1.158</ecNumber>
    </submittedName>
</protein>
<reference evidence="2 3" key="2">
    <citation type="journal article" date="2013" name="PLoS ONE">
        <title>INDIGO - INtegrated Data Warehouse of MIcrobial GenOmes with Examples from the Red Sea Extremophiles.</title>
        <authorList>
            <person name="Alam I."/>
            <person name="Antunes A."/>
            <person name="Kamau A.A."/>
            <person name="Ba Alawi W."/>
            <person name="Kalkatawi M."/>
            <person name="Stingl U."/>
            <person name="Bajic V.B."/>
        </authorList>
    </citation>
    <scope>NUCLEOTIDE SEQUENCE [LARGE SCALE GENOMIC DNA]</scope>
    <source>
        <strain evidence="2 3">SSD-17B</strain>
    </source>
</reference>
<dbReference type="STRING" id="1033810.HLPCO_001224"/>
<organism evidence="2 3">
    <name type="scientific">Haloplasma contractile SSD-17B</name>
    <dbReference type="NCBI Taxonomy" id="1033810"/>
    <lineage>
        <taxon>Bacteria</taxon>
        <taxon>Bacillati</taxon>
        <taxon>Mycoplasmatota</taxon>
        <taxon>Mollicutes</taxon>
        <taxon>Haloplasmatales</taxon>
        <taxon>Haloplasmataceae</taxon>
        <taxon>Haloplasma</taxon>
    </lineage>
</organism>
<dbReference type="SUPFAM" id="SSF55729">
    <property type="entry name" value="Acyl-CoA N-acyltransferases (Nat)"/>
    <property type="match status" value="1"/>
</dbReference>
<sequence length="259" mass="29492">MTKFKTITPETVMGAWNLIQNLPYDPLIDAAVHGYHGQILVDDLNNPTICGIRIGGVAYFTGDTNHPIAKVLINKLSPWGDVIVNDENWTKLVKEVHSGHYKESKRYSFTHEQITPDYLNKYIDSLPNGYTYKKIDRKLAEQLLDTKWGKYLVCNFKDVDEFLEKGAGFCIIDGDDQIVSGASSFIYFNGGYEIEVDTHRDYRKQGLATAASAMFVKYCLENDKIPHWDAENKQSIHLAKKLGFVIDREYKIISVLNNT</sequence>
<feature type="domain" description="N-acetyltransferase" evidence="1">
    <location>
        <begin position="130"/>
        <end position="259"/>
    </location>
</feature>
<keyword evidence="2" id="KW-0808">Transferase</keyword>
<name>F7PVF1_9MOLU</name>
<dbReference type="InParanoid" id="F7PVF1"/>
<comment type="caution">
    <text evidence="2">The sequence shown here is derived from an EMBL/GenBank/DDBJ whole genome shotgun (WGS) entry which is preliminary data.</text>
</comment>
<dbReference type="EMBL" id="AFNU02000003">
    <property type="protein sequence ID" value="ERJ12884.1"/>
    <property type="molecule type" value="Genomic_DNA"/>
</dbReference>